<evidence type="ECO:0000313" key="2">
    <source>
        <dbReference type="EMBL" id="WIF96680.1"/>
    </source>
</evidence>
<gene>
    <name evidence="2" type="ORF">QNI29_13070</name>
</gene>
<organism evidence="2 3">
    <name type="scientific">Pontibacillus chungwhensis</name>
    <dbReference type="NCBI Taxonomy" id="265426"/>
    <lineage>
        <taxon>Bacteria</taxon>
        <taxon>Bacillati</taxon>
        <taxon>Bacillota</taxon>
        <taxon>Bacilli</taxon>
        <taxon>Bacillales</taxon>
        <taxon>Bacillaceae</taxon>
        <taxon>Pontibacillus</taxon>
    </lineage>
</organism>
<feature type="domain" description="YhfM-like" evidence="1">
    <location>
        <begin position="36"/>
        <end position="117"/>
    </location>
</feature>
<dbReference type="Pfam" id="PF26353">
    <property type="entry name" value="YhfM"/>
    <property type="match status" value="1"/>
</dbReference>
<reference evidence="2 3" key="1">
    <citation type="submission" date="2023-05" db="EMBL/GenBank/DDBJ databases">
        <title>Comparative genomics reveals the evidence of polycyclic aromatic hydrocarbons degradation in moderately halophilic genus Pontibacillus.</title>
        <authorList>
            <person name="Yang H."/>
            <person name="Qian Z."/>
        </authorList>
    </citation>
    <scope>NUCLEOTIDE SEQUENCE [LARGE SCALE GENOMIC DNA]</scope>
    <source>
        <strain evidence="3">HN14</strain>
    </source>
</reference>
<protein>
    <recommendedName>
        <fullName evidence="1">YhfM-like domain-containing protein</fullName>
    </recommendedName>
</protein>
<dbReference type="EMBL" id="CP126446">
    <property type="protein sequence ID" value="WIF96680.1"/>
    <property type="molecule type" value="Genomic_DNA"/>
</dbReference>
<dbReference type="Proteomes" id="UP001236652">
    <property type="component" value="Chromosome"/>
</dbReference>
<evidence type="ECO:0000259" key="1">
    <source>
        <dbReference type="Pfam" id="PF26353"/>
    </source>
</evidence>
<proteinExistence type="predicted"/>
<dbReference type="PROSITE" id="PS51257">
    <property type="entry name" value="PROKAR_LIPOPROTEIN"/>
    <property type="match status" value="1"/>
</dbReference>
<dbReference type="InterPro" id="IPR058780">
    <property type="entry name" value="YhfM-like_dom"/>
</dbReference>
<sequence length="134" mass="14992">MRDFHQKHFFVLMIFLLLVVTGCSTSLNGIKVDQVKVYINIESEANTMVKEITGEKDEAGVLIKLVQQVKEQDKNIDLPPSDYQLVFSLENGETLTYSLWLDPEQGRGIVMGDTSHFAGISSSDVERVASIIND</sequence>
<keyword evidence="3" id="KW-1185">Reference proteome</keyword>
<accession>A0ABY8UTM3</accession>
<evidence type="ECO:0000313" key="3">
    <source>
        <dbReference type="Proteomes" id="UP001236652"/>
    </source>
</evidence>
<dbReference type="RefSeq" id="WP_231416947.1">
    <property type="nucleotide sequence ID" value="NZ_CP126446.1"/>
</dbReference>
<name>A0ABY8UTM3_9BACI</name>